<proteinExistence type="predicted"/>
<dbReference type="AlphaFoldDB" id="A0AB36THD2"/>
<protein>
    <submittedName>
        <fullName evidence="1">Uncharacterized protein</fullName>
    </submittedName>
</protein>
<gene>
    <name evidence="1" type="ORF">M972_112095</name>
</gene>
<accession>A0AB36THD2</accession>
<dbReference type="Proteomes" id="UP000223596">
    <property type="component" value="Unassembled WGS sequence"/>
</dbReference>
<comment type="caution">
    <text evidence="1">The sequence shown here is derived from an EMBL/GenBank/DDBJ whole genome shotgun (WGS) entry which is preliminary data.</text>
</comment>
<dbReference type="EMBL" id="PDBW01000001">
    <property type="protein sequence ID" value="PFH03292.1"/>
    <property type="molecule type" value="Genomic_DNA"/>
</dbReference>
<name>A0AB36THD2_ACETH</name>
<evidence type="ECO:0000313" key="2">
    <source>
        <dbReference type="Proteomes" id="UP000223596"/>
    </source>
</evidence>
<organism evidence="1 2">
    <name type="scientific">Acetivibrio thermocellus AD2</name>
    <dbReference type="NCBI Taxonomy" id="1138384"/>
    <lineage>
        <taxon>Bacteria</taxon>
        <taxon>Bacillati</taxon>
        <taxon>Bacillota</taxon>
        <taxon>Clostridia</taxon>
        <taxon>Eubacteriales</taxon>
        <taxon>Oscillospiraceae</taxon>
        <taxon>Acetivibrio</taxon>
    </lineage>
</organism>
<evidence type="ECO:0000313" key="1">
    <source>
        <dbReference type="EMBL" id="PFH03292.1"/>
    </source>
</evidence>
<reference evidence="1 2" key="1">
    <citation type="submission" date="2017-09" db="EMBL/GenBank/DDBJ databases">
        <title>Evaluation of Pacific Biosciences Sequencing Technology to Finishing C. thermocellum Genome Sequences.</title>
        <authorList>
            <person name="Brown S."/>
        </authorList>
    </citation>
    <scope>NUCLEOTIDE SEQUENCE [LARGE SCALE GENOMIC DNA]</scope>
    <source>
        <strain evidence="1 2">AD2</strain>
    </source>
</reference>
<sequence>MGITTRNYNECQDTVPGIETFRAGKSNASRRFVQETSKRMKEFISRGLDDIHIIIIATRSRIWRISCIGFTSSEEYRRKKVLGIKGAVRT</sequence>